<evidence type="ECO:0000313" key="1">
    <source>
        <dbReference type="EMBL" id="CAA0126467.1"/>
    </source>
</evidence>
<dbReference type="EMBL" id="CACSIP010000025">
    <property type="protein sequence ID" value="CAA0126467.1"/>
    <property type="molecule type" value="Genomic_DNA"/>
</dbReference>
<evidence type="ECO:0000313" key="2">
    <source>
        <dbReference type="Proteomes" id="UP000430146"/>
    </source>
</evidence>
<name>A0A5S9R2K1_MYCVN</name>
<organism evidence="1 2">
    <name type="scientific">Mycolicibacterium vanbaalenii</name>
    <name type="common">Mycobacterium vanbaalenii</name>
    <dbReference type="NCBI Taxonomy" id="110539"/>
    <lineage>
        <taxon>Bacteria</taxon>
        <taxon>Bacillati</taxon>
        <taxon>Actinomycetota</taxon>
        <taxon>Actinomycetes</taxon>
        <taxon>Mycobacteriales</taxon>
        <taxon>Mycobacteriaceae</taxon>
        <taxon>Mycolicibacterium</taxon>
    </lineage>
</organism>
<accession>A0A5S9R2K1</accession>
<dbReference type="Proteomes" id="UP000430146">
    <property type="component" value="Unassembled WGS sequence"/>
</dbReference>
<protein>
    <submittedName>
        <fullName evidence="1">Uncharacterized protein</fullName>
    </submittedName>
</protein>
<dbReference type="RefSeq" id="WP_159232375.1">
    <property type="nucleotide sequence ID" value="NZ_CACSIP010000025.1"/>
</dbReference>
<sequence length="158" mass="17793">MDEITEPEPRFRPTPEIPAWRPPAPLTVVLTEPDAAELAGYLSRDTGWWYFQDRQSINGVRLDMKAEQAWEEDPNTGTVWVGLYLPGYYLACELDRKTAREVAAALTGESTVAVPMSFTCEPWDEDWLAEPVRVYIEAERNGDSRNPARLSFGRGGDG</sequence>
<reference evidence="1 2" key="1">
    <citation type="submission" date="2019-11" db="EMBL/GenBank/DDBJ databases">
        <authorList>
            <person name="Holert J."/>
        </authorList>
    </citation>
    <scope>NUCLEOTIDE SEQUENCE [LARGE SCALE GENOMIC DNA]</scope>
    <source>
        <strain evidence="1">BC8_1</strain>
    </source>
</reference>
<gene>
    <name evidence="1" type="ORF">AELLOGFF_04796</name>
</gene>
<proteinExistence type="predicted"/>
<dbReference type="AlphaFoldDB" id="A0A5S9R2K1"/>
<keyword evidence="2" id="KW-1185">Reference proteome</keyword>